<evidence type="ECO:0000313" key="4">
    <source>
        <dbReference type="Proteomes" id="UP000028839"/>
    </source>
</evidence>
<dbReference type="SUPFAM" id="SSF53335">
    <property type="entry name" value="S-adenosyl-L-methionine-dependent methyltransferases"/>
    <property type="match status" value="1"/>
</dbReference>
<dbReference type="AlphaFoldDB" id="A0A0E2Z694"/>
<dbReference type="GO" id="GO:0035243">
    <property type="term" value="F:protein-arginine omega-N symmetric methyltransferase activity"/>
    <property type="evidence" value="ECO:0007669"/>
    <property type="project" value="TreeGrafter"/>
</dbReference>
<gene>
    <name evidence="3" type="ORF">IB75_00115</name>
</gene>
<dbReference type="HOGENOM" id="CLU_024840_1_0_6"/>
<proteinExistence type="predicted"/>
<dbReference type="GO" id="GO:0032259">
    <property type="term" value="P:methylation"/>
    <property type="evidence" value="ECO:0007669"/>
    <property type="project" value="UniProtKB-KW"/>
</dbReference>
<dbReference type="PANTHER" id="PTHR12049:SF7">
    <property type="entry name" value="PROTEIN ARGININE METHYLTRANSFERASE NDUFAF7, MITOCHONDRIAL"/>
    <property type="match status" value="1"/>
</dbReference>
<organism evidence="3 4">
    <name type="scientific">Nitrosococcus oceani C-27</name>
    <dbReference type="NCBI Taxonomy" id="314279"/>
    <lineage>
        <taxon>Bacteria</taxon>
        <taxon>Pseudomonadati</taxon>
        <taxon>Pseudomonadota</taxon>
        <taxon>Gammaproteobacteria</taxon>
        <taxon>Chromatiales</taxon>
        <taxon>Chromatiaceae</taxon>
        <taxon>Nitrosococcus</taxon>
    </lineage>
</organism>
<keyword evidence="2" id="KW-0808">Transferase</keyword>
<dbReference type="Proteomes" id="UP000028839">
    <property type="component" value="Unassembled WGS sequence"/>
</dbReference>
<evidence type="ECO:0000313" key="3">
    <source>
        <dbReference type="EMBL" id="KFI20974.1"/>
    </source>
</evidence>
<protein>
    <recommendedName>
        <fullName evidence="5">SAM-dependent methyltransferase</fullName>
    </recommendedName>
</protein>
<dbReference type="PANTHER" id="PTHR12049">
    <property type="entry name" value="PROTEIN ARGININE METHYLTRANSFERASE NDUFAF7, MITOCHONDRIAL"/>
    <property type="match status" value="1"/>
</dbReference>
<dbReference type="EMBL" id="JPGN01000002">
    <property type="protein sequence ID" value="KFI20974.1"/>
    <property type="molecule type" value="Genomic_DNA"/>
</dbReference>
<keyword evidence="1" id="KW-0489">Methyltransferase</keyword>
<dbReference type="InterPro" id="IPR003788">
    <property type="entry name" value="NDUFAF7"/>
</dbReference>
<reference evidence="3 4" key="1">
    <citation type="submission" date="2014-07" db="EMBL/GenBank/DDBJ databases">
        <title>Comparative analysis of Nitrosococcus oceani genome inventories of strains from Pacific and Atlantic gyres.</title>
        <authorList>
            <person name="Lim C.K."/>
            <person name="Wang L."/>
            <person name="Sayavedra-Soto L.A."/>
            <person name="Klotz M.G."/>
        </authorList>
    </citation>
    <scope>NUCLEOTIDE SEQUENCE [LARGE SCALE GENOMIC DNA]</scope>
    <source>
        <strain evidence="3 4">C-27</strain>
    </source>
</reference>
<evidence type="ECO:0008006" key="5">
    <source>
        <dbReference type="Google" id="ProtNLM"/>
    </source>
</evidence>
<dbReference type="InterPro" id="IPR038375">
    <property type="entry name" value="NDUFAF7_sf"/>
</dbReference>
<dbReference type="InterPro" id="IPR029063">
    <property type="entry name" value="SAM-dependent_MTases_sf"/>
</dbReference>
<sequence length="393" mass="44578">MRRVQKDFFPHPEPIALAHSQKLENVIQTTIEQAGGQIPFARFMELALYTPGLGYYMAGLHKLGTFGDFITAPELSPLFARCISRQCQQIFELLGTGDILEFGAGSGRLAADLLSELNLSGNLPERYFILELSADLRHRQQETLYQRVPLLASRVSWLDRLPDRIDGFILANEVCDAMPTHCFQLENGYDWERYVGYEKGKFVWKKGPLSHPLLKDRIAKIRLLLKHVNSYESEINLAMEGWTTEIAHRLRKGMLLIIDYGFPRHEYYHPERMMGTLMCHYRHQAHPNPLIMAGLQDITTHVDFTALAEAGHSSGLRVAGYCTQADFLLACGLDKLAATEIAAGEKQALETSQQIKRLVLPSEMGELFKALALTREINQPLLGFNLRDRRARL</sequence>
<evidence type="ECO:0000256" key="2">
    <source>
        <dbReference type="ARBA" id="ARBA00022679"/>
    </source>
</evidence>
<accession>A0A0E2Z694</accession>
<evidence type="ECO:0000256" key="1">
    <source>
        <dbReference type="ARBA" id="ARBA00022603"/>
    </source>
</evidence>
<dbReference type="OrthoDB" id="9794208at2"/>
<dbReference type="Pfam" id="PF02636">
    <property type="entry name" value="Methyltransf_28"/>
    <property type="match status" value="1"/>
</dbReference>
<dbReference type="Gene3D" id="3.40.50.12710">
    <property type="match status" value="1"/>
</dbReference>
<comment type="caution">
    <text evidence="3">The sequence shown here is derived from an EMBL/GenBank/DDBJ whole genome shotgun (WGS) entry which is preliminary data.</text>
</comment>
<name>A0A0E2Z694_9GAMM</name>